<dbReference type="EMBL" id="MN738832">
    <property type="protein sequence ID" value="QHT38555.1"/>
    <property type="molecule type" value="Genomic_DNA"/>
</dbReference>
<accession>A0A6C0FIB4</accession>
<protein>
    <submittedName>
        <fullName evidence="1">Uncharacterized protein</fullName>
    </submittedName>
</protein>
<evidence type="ECO:0000313" key="1">
    <source>
        <dbReference type="EMBL" id="QHT38555.1"/>
    </source>
</evidence>
<reference evidence="1" key="1">
    <citation type="journal article" date="2020" name="Nature">
        <title>Giant virus diversity and host interactions through global metagenomics.</title>
        <authorList>
            <person name="Schulz F."/>
            <person name="Roux S."/>
            <person name="Paez-Espino D."/>
            <person name="Jungbluth S."/>
            <person name="Walsh D.A."/>
            <person name="Denef V.J."/>
            <person name="McMahon K.D."/>
            <person name="Konstantinidis K.T."/>
            <person name="Eloe-Fadrosh E.A."/>
            <person name="Kyrpides N.C."/>
            <person name="Woyke T."/>
        </authorList>
    </citation>
    <scope>NUCLEOTIDE SEQUENCE</scope>
    <source>
        <strain evidence="1">GVMAG-S-ERX556106-38</strain>
    </source>
</reference>
<name>A0A6C0FIB4_9ZZZZ</name>
<proteinExistence type="predicted"/>
<organism evidence="1">
    <name type="scientific">viral metagenome</name>
    <dbReference type="NCBI Taxonomy" id="1070528"/>
    <lineage>
        <taxon>unclassified sequences</taxon>
        <taxon>metagenomes</taxon>
        <taxon>organismal metagenomes</taxon>
    </lineage>
</organism>
<dbReference type="AlphaFoldDB" id="A0A6C0FIB4"/>
<sequence length="117" mass="13193">MGQITMDSFSSVVEGFESSEAGLDKINNNISESVTEMDDSLRVDKYRSEYNKMLSLSKDYLQQQKLAVLFSFKDIDLKKLKKDPKQGMQQLQNLAFGAGINLFLMERGIKGIDSISL</sequence>